<accession>A0A433JD23</accession>
<comment type="caution">
    <text evidence="1">The sequence shown here is derived from an EMBL/GenBank/DDBJ whole genome shotgun (WGS) entry which is preliminary data.</text>
</comment>
<reference evidence="1 2" key="1">
    <citation type="submission" date="2018-12" db="EMBL/GenBank/DDBJ databases">
        <authorList>
            <person name="Yang Y."/>
        </authorList>
    </citation>
    <scope>NUCLEOTIDE SEQUENCE [LARGE SCALE GENOMIC DNA]</scope>
    <source>
        <strain evidence="1 2">GSF71</strain>
    </source>
</reference>
<dbReference type="AlphaFoldDB" id="A0A433JD23"/>
<proteinExistence type="predicted"/>
<dbReference type="RefSeq" id="WP_126995816.1">
    <property type="nucleotide sequence ID" value="NZ_JBNPXW010000006.1"/>
</dbReference>
<sequence>MMIEEVQAHLRAAQSQIGREGRFALTLSLDGREECYITHWFRPDPHAFEDCKAVGSGTITECLAALDRYVASNRTAAGRSRAEAPALMAAE</sequence>
<protein>
    <submittedName>
        <fullName evidence="1">Uncharacterized protein</fullName>
    </submittedName>
</protein>
<dbReference type="Proteomes" id="UP000280346">
    <property type="component" value="Unassembled WGS sequence"/>
</dbReference>
<dbReference type="OrthoDB" id="7356808at2"/>
<name>A0A433JD23_9PROT</name>
<organism evidence="1 2">
    <name type="scientific">Azospirillum doebereinerae</name>
    <dbReference type="NCBI Taxonomy" id="92933"/>
    <lineage>
        <taxon>Bacteria</taxon>
        <taxon>Pseudomonadati</taxon>
        <taxon>Pseudomonadota</taxon>
        <taxon>Alphaproteobacteria</taxon>
        <taxon>Rhodospirillales</taxon>
        <taxon>Azospirillaceae</taxon>
        <taxon>Azospirillum</taxon>
    </lineage>
</organism>
<dbReference type="EMBL" id="RZIJ01000003">
    <property type="protein sequence ID" value="RUQ74607.1"/>
    <property type="molecule type" value="Genomic_DNA"/>
</dbReference>
<gene>
    <name evidence="1" type="ORF">EJ913_06090</name>
</gene>
<evidence type="ECO:0000313" key="2">
    <source>
        <dbReference type="Proteomes" id="UP000280346"/>
    </source>
</evidence>
<keyword evidence="2" id="KW-1185">Reference proteome</keyword>
<evidence type="ECO:0000313" key="1">
    <source>
        <dbReference type="EMBL" id="RUQ74607.1"/>
    </source>
</evidence>